<comment type="similarity">
    <text evidence="2">Belongs to the UDP-galactopyranose/dTDP-fucopyranose mutase family.</text>
</comment>
<reference evidence="8 9" key="1">
    <citation type="submission" date="2020-06" db="EMBL/GenBank/DDBJ databases">
        <title>High-quality draft genome of sulfate reducer Desulfobacter latus type strain AcrS2 isolated from marine sediment.</title>
        <authorList>
            <person name="Hoppe M."/>
            <person name="Larsen C.K."/>
            <person name="Marshall I.P.G."/>
            <person name="Schramm A."/>
            <person name="Marietou A.G."/>
        </authorList>
    </citation>
    <scope>NUCLEOTIDE SEQUENCE [LARGE SCALE GENOMIC DNA]</scope>
    <source>
        <strain evidence="8 9">AcRS2</strain>
    </source>
</reference>
<dbReference type="Pfam" id="PF13450">
    <property type="entry name" value="NAD_binding_8"/>
    <property type="match status" value="1"/>
</dbReference>
<dbReference type="GO" id="GO:0050660">
    <property type="term" value="F:flavin adenine dinucleotide binding"/>
    <property type="evidence" value="ECO:0007669"/>
    <property type="project" value="TreeGrafter"/>
</dbReference>
<dbReference type="GO" id="GO:0005829">
    <property type="term" value="C:cytosol"/>
    <property type="evidence" value="ECO:0007669"/>
    <property type="project" value="TreeGrafter"/>
</dbReference>
<keyword evidence="6" id="KW-1133">Transmembrane helix</keyword>
<keyword evidence="6" id="KW-0472">Membrane</keyword>
<dbReference type="EMBL" id="JACADJ010000074">
    <property type="protein sequence ID" value="NWH06416.1"/>
    <property type="molecule type" value="Genomic_DNA"/>
</dbReference>
<dbReference type="Proteomes" id="UP000553343">
    <property type="component" value="Unassembled WGS sequence"/>
</dbReference>
<dbReference type="Pfam" id="PF03275">
    <property type="entry name" value="GLF"/>
    <property type="match status" value="1"/>
</dbReference>
<organism evidence="8 9">
    <name type="scientific">Desulfobacter latus</name>
    <dbReference type="NCBI Taxonomy" id="2292"/>
    <lineage>
        <taxon>Bacteria</taxon>
        <taxon>Pseudomonadati</taxon>
        <taxon>Thermodesulfobacteriota</taxon>
        <taxon>Desulfobacteria</taxon>
        <taxon>Desulfobacterales</taxon>
        <taxon>Desulfobacteraceae</taxon>
        <taxon>Desulfobacter</taxon>
    </lineage>
</organism>
<evidence type="ECO:0000256" key="3">
    <source>
        <dbReference type="ARBA" id="ARBA00022630"/>
    </source>
</evidence>
<keyword evidence="9" id="KW-1185">Reference proteome</keyword>
<dbReference type="AlphaFoldDB" id="A0A850TG15"/>
<dbReference type="InterPro" id="IPR004379">
    <property type="entry name" value="UDP-GALP_mutase"/>
</dbReference>
<dbReference type="SUPFAM" id="SSF54373">
    <property type="entry name" value="FAD-linked reductases, C-terminal domain"/>
    <property type="match status" value="1"/>
</dbReference>
<evidence type="ECO:0000256" key="5">
    <source>
        <dbReference type="ARBA" id="ARBA00023235"/>
    </source>
</evidence>
<name>A0A850TG15_9BACT</name>
<evidence type="ECO:0000313" key="8">
    <source>
        <dbReference type="EMBL" id="NWH06416.1"/>
    </source>
</evidence>
<protein>
    <submittedName>
        <fullName evidence="8">UDP-galactopyranose mutase</fullName>
        <ecNumber evidence="8">5.4.99.9</ecNumber>
    </submittedName>
</protein>
<evidence type="ECO:0000256" key="6">
    <source>
        <dbReference type="SAM" id="Phobius"/>
    </source>
</evidence>
<keyword evidence="4" id="KW-0274">FAD</keyword>
<feature type="transmembrane region" description="Helical" evidence="6">
    <location>
        <begin position="12"/>
        <end position="34"/>
    </location>
</feature>
<proteinExistence type="inferred from homology"/>
<dbReference type="Gene3D" id="3.40.50.720">
    <property type="entry name" value="NAD(P)-binding Rossmann-like Domain"/>
    <property type="match status" value="3"/>
</dbReference>
<dbReference type="SUPFAM" id="SSF51971">
    <property type="entry name" value="Nucleotide-binding domain"/>
    <property type="match status" value="1"/>
</dbReference>
<dbReference type="NCBIfam" id="TIGR00031">
    <property type="entry name" value="UDP-GALP_mutase"/>
    <property type="match status" value="1"/>
</dbReference>
<dbReference type="InterPro" id="IPR015899">
    <property type="entry name" value="UDP-GalPyranose_mutase_C"/>
</dbReference>
<sequence>MNALSKEDYKQFDYIVVGAGFLGTTLAELISRILDRKVLVIDKRPHIGGNCYSEIDPVTDVECHVYGSHIFHTKSKEVWGYIRRFSAFNHYRHKVLTCFQDRVYPMPINLETINKFYNICLKPAEIENFLKKETGREGIRNPQNFEEKAISLVGRRLYEAFIKGYTVKQWGTSPVNLPAAILNRIPVRTNYNDGYFDDPYQGIPIKGYTAIFKEMLQNENITVQTNTDFFDIRSDLNPDALILYSGPIDRFFNFKYGVLGWRTVEFEKQSLPDMADFQGTAVMNYADEDIPYTRAHEFKHYHPERKPLKGTTIYREFSKGVSKADDPYYPINTVEDKKMLARYLELAEAEKHVLFGGRLGTYSYLDMDQTIKSALRIFEMKIKNR</sequence>
<keyword evidence="3" id="KW-0285">Flavoprotein</keyword>
<keyword evidence="5 8" id="KW-0413">Isomerase</keyword>
<evidence type="ECO:0000259" key="7">
    <source>
        <dbReference type="Pfam" id="PF03275"/>
    </source>
</evidence>
<dbReference type="GO" id="GO:0008767">
    <property type="term" value="F:UDP-galactopyranose mutase activity"/>
    <property type="evidence" value="ECO:0007669"/>
    <property type="project" value="UniProtKB-EC"/>
</dbReference>
<dbReference type="PANTHER" id="PTHR21197">
    <property type="entry name" value="UDP-GALACTOPYRANOSE MUTASE"/>
    <property type="match status" value="1"/>
</dbReference>
<evidence type="ECO:0000256" key="4">
    <source>
        <dbReference type="ARBA" id="ARBA00022827"/>
    </source>
</evidence>
<evidence type="ECO:0000256" key="2">
    <source>
        <dbReference type="ARBA" id="ARBA00009321"/>
    </source>
</evidence>
<evidence type="ECO:0000256" key="1">
    <source>
        <dbReference type="ARBA" id="ARBA00001974"/>
    </source>
</evidence>
<evidence type="ECO:0000313" key="9">
    <source>
        <dbReference type="Proteomes" id="UP000553343"/>
    </source>
</evidence>
<feature type="domain" description="UDP-galactopyranose mutase C-terminal" evidence="7">
    <location>
        <begin position="160"/>
        <end position="364"/>
    </location>
</feature>
<dbReference type="PANTHER" id="PTHR21197:SF0">
    <property type="entry name" value="UDP-GALACTOPYRANOSE MUTASE"/>
    <property type="match status" value="1"/>
</dbReference>
<accession>A0A850TG15</accession>
<dbReference type="EC" id="5.4.99.9" evidence="8"/>
<keyword evidence="6" id="KW-0812">Transmembrane</keyword>
<comment type="caution">
    <text evidence="8">The sequence shown here is derived from an EMBL/GenBank/DDBJ whole genome shotgun (WGS) entry which is preliminary data.</text>
</comment>
<gene>
    <name evidence="8" type="primary">glf</name>
    <name evidence="8" type="ORF">HXW94_15745</name>
</gene>
<comment type="cofactor">
    <cofactor evidence="1">
        <name>FAD</name>
        <dbReference type="ChEBI" id="CHEBI:57692"/>
    </cofactor>
</comment>
<dbReference type="RefSeq" id="WP_178367868.1">
    <property type="nucleotide sequence ID" value="NZ_JACADJ010000074.1"/>
</dbReference>